<evidence type="ECO:0000259" key="1">
    <source>
        <dbReference type="Pfam" id="PF23112"/>
    </source>
</evidence>
<dbReference type="PANTHER" id="PTHR33644">
    <property type="entry name" value="U-BOX DOMAIN-CONTAINING PROTEIN 62-RELATED"/>
    <property type="match status" value="1"/>
</dbReference>
<sequence length="317" mass="35086">MSVNDGLDPRFLYHVEDESLRFRVGESGPKSSRELDHRRFETSSFRQGFCGNEKDEMRYSNGDEDVCIRRGSSLVQPGIDSCSSIPAETNRGSKDLGSAGWELVVREDEEEDKASLDCRKVMMSNDSSSQCNAQAKRDFASVEKERGTSVSSWESLKSILSDPVTGALMSDATILPCGHSFGAGGLKEVKRMIFVVRKHVSLVPSLLQKDQKSQIFHKRTFCVPNITDTPKSSSRGIQCPFSIGDRIIIEGNKRTPPRFVGRKAVIMTHCLNGWYVVKTVDNAESIKLQHCSLAKIPDNSPSEVTVAEMAPSWLSSS</sequence>
<evidence type="ECO:0000313" key="3">
    <source>
        <dbReference type="Proteomes" id="UP000824890"/>
    </source>
</evidence>
<dbReference type="PANTHER" id="PTHR33644:SF4">
    <property type="entry name" value="U-BOX DOMAIN-CONTAINING PROTEIN 63"/>
    <property type="match status" value="1"/>
</dbReference>
<comment type="caution">
    <text evidence="2">The sequence shown here is derived from an EMBL/GenBank/DDBJ whole genome shotgun (WGS) entry which is preliminary data.</text>
</comment>
<organism evidence="2 3">
    <name type="scientific">Brassica napus</name>
    <name type="common">Rape</name>
    <dbReference type="NCBI Taxonomy" id="3708"/>
    <lineage>
        <taxon>Eukaryota</taxon>
        <taxon>Viridiplantae</taxon>
        <taxon>Streptophyta</taxon>
        <taxon>Embryophyta</taxon>
        <taxon>Tracheophyta</taxon>
        <taxon>Spermatophyta</taxon>
        <taxon>Magnoliopsida</taxon>
        <taxon>eudicotyledons</taxon>
        <taxon>Gunneridae</taxon>
        <taxon>Pentapetalae</taxon>
        <taxon>rosids</taxon>
        <taxon>malvids</taxon>
        <taxon>Brassicales</taxon>
        <taxon>Brassicaceae</taxon>
        <taxon>Brassiceae</taxon>
        <taxon>Brassica</taxon>
    </lineage>
</organism>
<feature type="domain" description="PUB 62/63 C-terminal" evidence="1">
    <location>
        <begin position="237"/>
        <end position="295"/>
    </location>
</feature>
<gene>
    <name evidence="2" type="ORF">HID58_010098</name>
</gene>
<evidence type="ECO:0000313" key="2">
    <source>
        <dbReference type="EMBL" id="KAH0932981.1"/>
    </source>
</evidence>
<accession>A0ABQ8DUG7</accession>
<dbReference type="InterPro" id="IPR057649">
    <property type="entry name" value="PUB62-63_C"/>
</dbReference>
<name>A0ABQ8DUG7_BRANA</name>
<keyword evidence="3" id="KW-1185">Reference proteome</keyword>
<dbReference type="EMBL" id="JAGKQM010000003">
    <property type="protein sequence ID" value="KAH0932981.1"/>
    <property type="molecule type" value="Genomic_DNA"/>
</dbReference>
<reference evidence="2 3" key="1">
    <citation type="submission" date="2021-05" db="EMBL/GenBank/DDBJ databases">
        <title>Genome Assembly of Synthetic Allotetraploid Brassica napus Reveals Homoeologous Exchanges between Subgenomes.</title>
        <authorList>
            <person name="Davis J.T."/>
        </authorList>
    </citation>
    <scope>NUCLEOTIDE SEQUENCE [LARGE SCALE GENOMIC DNA]</scope>
    <source>
        <strain evidence="3">cv. Da-Ae</strain>
        <tissue evidence="2">Seedling</tissue>
    </source>
</reference>
<dbReference type="Proteomes" id="UP000824890">
    <property type="component" value="Unassembled WGS sequence"/>
</dbReference>
<dbReference type="Pfam" id="PF23112">
    <property type="entry name" value="PUB62-63_C"/>
    <property type="match status" value="1"/>
</dbReference>
<protein>
    <recommendedName>
        <fullName evidence="1">PUB 62/63 C-terminal domain-containing protein</fullName>
    </recommendedName>
</protein>
<proteinExistence type="predicted"/>